<feature type="non-terminal residue" evidence="2">
    <location>
        <position position="1"/>
    </location>
</feature>
<dbReference type="VEuPathDB" id="ToxoDB:ETH_00038405"/>
<keyword evidence="1" id="KW-0472">Membrane</keyword>
<evidence type="ECO:0000313" key="3">
    <source>
        <dbReference type="Proteomes" id="UP000030747"/>
    </source>
</evidence>
<sequence length="231" mass="24608">EDPETFLTPHEEAELLLGELLAMRFGIDAPFQSLQGLGVLDVCLATGIVKDIFPLHLPEARLAIHLKLQQLQQQQQQKQKQKQQPQLQLAKPSASLESMLAAYCGFPTVSLFVLLRGCWRWCSSLLLLELLLLLLQQLLFRGVEEASRVRSIAAATAAAAAAAATSTSLATQAVGAAAAAGTLAWGVSTDPLGVLLTSNAFKAAAALAVALAIPVFLVSLQKKVTNEGFRV</sequence>
<dbReference type="Proteomes" id="UP000030747">
    <property type="component" value="Unassembled WGS sequence"/>
</dbReference>
<organism evidence="2 3">
    <name type="scientific">Eimeria tenella</name>
    <name type="common">Coccidian parasite</name>
    <dbReference type="NCBI Taxonomy" id="5802"/>
    <lineage>
        <taxon>Eukaryota</taxon>
        <taxon>Sar</taxon>
        <taxon>Alveolata</taxon>
        <taxon>Apicomplexa</taxon>
        <taxon>Conoidasida</taxon>
        <taxon>Coccidia</taxon>
        <taxon>Eucoccidiorida</taxon>
        <taxon>Eimeriorina</taxon>
        <taxon>Eimeriidae</taxon>
        <taxon>Eimeria</taxon>
    </lineage>
</organism>
<gene>
    <name evidence="2" type="ORF">ETH_00038405</name>
</gene>
<keyword evidence="1" id="KW-1133">Transmembrane helix</keyword>
<reference evidence="2" key="1">
    <citation type="submission" date="2013-10" db="EMBL/GenBank/DDBJ databases">
        <title>Genomic analysis of the causative agents of coccidiosis in chickens.</title>
        <authorList>
            <person name="Reid A.J."/>
            <person name="Blake D."/>
            <person name="Billington K."/>
            <person name="Browne H."/>
            <person name="Dunn M."/>
            <person name="Hung S."/>
            <person name="Kawahara F."/>
            <person name="Miranda-Saavedra D."/>
            <person name="Mourier T."/>
            <person name="Nagra H."/>
            <person name="Otto T.D."/>
            <person name="Rawlings N."/>
            <person name="Sanchez A."/>
            <person name="Sanders M."/>
            <person name="Subramaniam C."/>
            <person name="Tay Y."/>
            <person name="Dear P."/>
            <person name="Doerig C."/>
            <person name="Gruber A."/>
            <person name="Parkinson J."/>
            <person name="Shirley M."/>
            <person name="Wan K.L."/>
            <person name="Berriman M."/>
            <person name="Tomley F."/>
            <person name="Pain A."/>
        </authorList>
    </citation>
    <scope>NUCLEOTIDE SEQUENCE [LARGE SCALE GENOMIC DNA]</scope>
    <source>
        <strain evidence="2">Houghton</strain>
    </source>
</reference>
<name>U6L3K5_EIMTE</name>
<dbReference type="EMBL" id="HG677876">
    <property type="protein sequence ID" value="CDJ44947.1"/>
    <property type="molecule type" value="Genomic_DNA"/>
</dbReference>
<keyword evidence="1" id="KW-0812">Transmembrane</keyword>
<dbReference type="RefSeq" id="XP_013235694.1">
    <property type="nucleotide sequence ID" value="XM_013380240.1"/>
</dbReference>
<dbReference type="VEuPathDB" id="ToxoDB:ETH2_1521000"/>
<dbReference type="OrthoDB" id="348906at2759"/>
<dbReference type="AlphaFoldDB" id="U6L3K5"/>
<proteinExistence type="predicted"/>
<evidence type="ECO:0000256" key="1">
    <source>
        <dbReference type="SAM" id="Phobius"/>
    </source>
</evidence>
<reference evidence="2" key="2">
    <citation type="submission" date="2013-10" db="EMBL/GenBank/DDBJ databases">
        <authorList>
            <person name="Aslett M."/>
        </authorList>
    </citation>
    <scope>NUCLEOTIDE SEQUENCE [LARGE SCALE GENOMIC DNA]</scope>
    <source>
        <strain evidence="2">Houghton</strain>
    </source>
</reference>
<dbReference type="GeneID" id="25256722"/>
<protein>
    <submittedName>
        <fullName evidence="2">Uncharacterized protein</fullName>
    </submittedName>
</protein>
<evidence type="ECO:0000313" key="2">
    <source>
        <dbReference type="EMBL" id="CDJ44947.1"/>
    </source>
</evidence>
<feature type="transmembrane region" description="Helical" evidence="1">
    <location>
        <begin position="200"/>
        <end position="220"/>
    </location>
</feature>
<accession>U6L3K5</accession>
<keyword evidence="3" id="KW-1185">Reference proteome</keyword>